<organism evidence="14 15">
    <name type="scientific">Vigna mungo</name>
    <name type="common">Black gram</name>
    <name type="synonym">Phaseolus mungo</name>
    <dbReference type="NCBI Taxonomy" id="3915"/>
    <lineage>
        <taxon>Eukaryota</taxon>
        <taxon>Viridiplantae</taxon>
        <taxon>Streptophyta</taxon>
        <taxon>Embryophyta</taxon>
        <taxon>Tracheophyta</taxon>
        <taxon>Spermatophyta</taxon>
        <taxon>Magnoliopsida</taxon>
        <taxon>eudicotyledons</taxon>
        <taxon>Gunneridae</taxon>
        <taxon>Pentapetalae</taxon>
        <taxon>rosids</taxon>
        <taxon>fabids</taxon>
        <taxon>Fabales</taxon>
        <taxon>Fabaceae</taxon>
        <taxon>Papilionoideae</taxon>
        <taxon>50 kb inversion clade</taxon>
        <taxon>NPAAA clade</taxon>
        <taxon>indigoferoid/millettioid clade</taxon>
        <taxon>Phaseoleae</taxon>
        <taxon>Vigna</taxon>
    </lineage>
</organism>
<dbReference type="GO" id="GO:0051539">
    <property type="term" value="F:4 iron, 4 sulfur cluster binding"/>
    <property type="evidence" value="ECO:0007669"/>
    <property type="project" value="UniProtKB-KW"/>
</dbReference>
<name>A0AAQ3N7N7_VIGMU</name>
<dbReference type="GO" id="GO:0009055">
    <property type="term" value="F:electron transfer activity"/>
    <property type="evidence" value="ECO:0007669"/>
    <property type="project" value="UniProtKB-UniRule"/>
</dbReference>
<keyword evidence="4 11" id="KW-0004">4Fe-4S</keyword>
<dbReference type="Gene3D" id="1.10.287.110">
    <property type="entry name" value="DnaJ domain"/>
    <property type="match status" value="1"/>
</dbReference>
<feature type="binding site" evidence="11">
    <location>
        <position position="190"/>
    </location>
    <ligand>
        <name>[2Fe-2S] cluster</name>
        <dbReference type="ChEBI" id="CHEBI:190135"/>
    </ligand>
</feature>
<evidence type="ECO:0000256" key="5">
    <source>
        <dbReference type="ARBA" id="ARBA00022490"/>
    </source>
</evidence>
<evidence type="ECO:0000256" key="4">
    <source>
        <dbReference type="ARBA" id="ARBA00022485"/>
    </source>
</evidence>
<dbReference type="FunFam" id="3.10.660.10:FF:000003">
    <property type="entry name" value="DNAJ heat shock N-terminal domain-containing protein-like"/>
    <property type="match status" value="1"/>
</dbReference>
<keyword evidence="5 11" id="KW-0963">Cytoplasm</keyword>
<comment type="domain">
    <text evidence="11">The twin Cx2C motifs are involved in the recognition by the mitochondrial MIA40-ERV1 disulfide relay system. The formation of 2 disulfide bonds in the Cx2C motifs through dithiol/disulfide exchange reactions effectively traps the protein in the mitochondrial intermembrane space.</text>
</comment>
<keyword evidence="6 11" id="KW-0001">2Fe-2S</keyword>
<dbReference type="SUPFAM" id="SSF46565">
    <property type="entry name" value="Chaperone J-domain"/>
    <property type="match status" value="1"/>
</dbReference>
<keyword evidence="8 11" id="KW-0408">Iron</keyword>
<feature type="region of interest" description="Fe-S binding site B" evidence="11">
    <location>
        <begin position="230"/>
        <end position="244"/>
    </location>
</feature>
<comment type="cofactor">
    <cofactor evidence="1 11">
        <name>[4Fe-4S] cluster</name>
        <dbReference type="ChEBI" id="CHEBI:49883"/>
    </cofactor>
</comment>
<dbReference type="PROSITE" id="PS50076">
    <property type="entry name" value="DNAJ_2"/>
    <property type="match status" value="1"/>
</dbReference>
<evidence type="ECO:0000313" key="14">
    <source>
        <dbReference type="EMBL" id="WVZ04121.1"/>
    </source>
</evidence>
<feature type="binding site" evidence="11">
    <location>
        <position position="230"/>
    </location>
    <ligand>
        <name>[4Fe-4S] cluster</name>
        <dbReference type="ChEBI" id="CHEBI:49883"/>
    </ligand>
</feature>
<keyword evidence="7 11" id="KW-0479">Metal-binding</keyword>
<dbReference type="GO" id="GO:0005758">
    <property type="term" value="C:mitochondrial intermembrane space"/>
    <property type="evidence" value="ECO:0007669"/>
    <property type="project" value="UniProtKB-SubCell"/>
</dbReference>
<dbReference type="PANTHER" id="PTHR13273">
    <property type="entry name" value="ANAMORSIN"/>
    <property type="match status" value="1"/>
</dbReference>
<evidence type="ECO:0000256" key="1">
    <source>
        <dbReference type="ARBA" id="ARBA00001966"/>
    </source>
</evidence>
<dbReference type="GO" id="GO:0051537">
    <property type="term" value="F:2 iron, 2 sulfur cluster binding"/>
    <property type="evidence" value="ECO:0007669"/>
    <property type="project" value="UniProtKB-UniRule"/>
</dbReference>
<dbReference type="PANTHER" id="PTHR13273:SF14">
    <property type="entry name" value="ANAMORSIN"/>
    <property type="match status" value="1"/>
</dbReference>
<gene>
    <name evidence="14" type="ORF">V8G54_024927</name>
</gene>
<dbReference type="PRINTS" id="PR00625">
    <property type="entry name" value="JDOMAIN"/>
</dbReference>
<comment type="function">
    <text evidence="11">Component of the cytosolic iron-sulfur (Fe-S) protein assembly (CIA) machinery. Required for the maturation of extramitochondrial Fe-S proteins. Part of an electron transfer chain functioning in an early step of cytosolic Fe-S biogenesis, facilitating the de novo assembly of a [4Fe-4S] cluster on the cytosolic Fe-S scaffold complex. Electrons are transferred from NADPH via a FAD- and FMN-containing diflavin oxidoreductase. Together with the diflavin oxidoreductase, also required for the assembly of the diferric tyrosyl radical cofactor of ribonucleotide reductase (RNR), probably by providing electrons for reduction during radical cofactor maturation in the catalytic small subunit.</text>
</comment>
<dbReference type="GO" id="GO:0016226">
    <property type="term" value="P:iron-sulfur cluster assembly"/>
    <property type="evidence" value="ECO:0007669"/>
    <property type="project" value="UniProtKB-UniRule"/>
</dbReference>
<feature type="domain" description="DPH-type MB" evidence="13">
    <location>
        <begin position="401"/>
        <end position="480"/>
    </location>
</feature>
<feature type="binding site" evidence="11">
    <location>
        <position position="241"/>
    </location>
    <ligand>
        <name>[4Fe-4S] cluster</name>
        <dbReference type="ChEBI" id="CHEBI:49883"/>
    </ligand>
</feature>
<dbReference type="InterPro" id="IPR007872">
    <property type="entry name" value="DPH_MB_dom"/>
</dbReference>
<evidence type="ECO:0000313" key="15">
    <source>
        <dbReference type="Proteomes" id="UP001374535"/>
    </source>
</evidence>
<comment type="subcellular location">
    <subcellularLocation>
        <location evidence="11">Cytoplasm</location>
    </subcellularLocation>
    <subcellularLocation>
        <location evidence="11">Mitochondrion intermembrane space</location>
    </subcellularLocation>
</comment>
<sequence>MDGAKKGRAVLVFTDGAVLSVSQVFETITELGNEGSNEGVQGSDPLVLTSASLLSNLPLESSSVDSAILNWLSSDCPGDQLIQEILRVLKVGGIILIRKSSQSTVGSFDKIISDLQSKLLLAGFSETQVLQSTGIKAKKPSWKVGSSFSLKKVIKSSPKMQIDVDSDLIDEDSLLTEEDLKKPQLPPGDCEIGSTRKACKNCTCGRAEEEEKVLKLGLTAEQINNPQSACGSCGLGDAFRCSTCPYKGLPPFKLGEKGNIAETAEGKAPEKDHKSQIDHLRFRFRLRSRIYYLSASTAAQLKQHKTMLLDKNAIQETHYKVLNVKEDANYEEIRASYRSAVLSLHPDKLLKSSETSNSNEINGERFLKVQKAWEILSDSSSRSCYDKELRSTRQDFLAAEVAEDLSLEDMMVEDAGEALELLYQCRCGDYFSVDSLELKKMGYSLLREGSGISILNVDTLPGSVILPCGSCSLKARLLISMDDI</sequence>
<evidence type="ECO:0000256" key="2">
    <source>
        <dbReference type="ARBA" id="ARBA00006169"/>
    </source>
</evidence>
<dbReference type="AlphaFoldDB" id="A0AAQ3N7N7"/>
<dbReference type="PROSITE" id="PS51074">
    <property type="entry name" value="DPH_MB"/>
    <property type="match status" value="1"/>
</dbReference>
<feature type="binding site" evidence="11">
    <location>
        <position position="202"/>
    </location>
    <ligand>
        <name>[2Fe-2S] cluster</name>
        <dbReference type="ChEBI" id="CHEBI:190135"/>
    </ligand>
</feature>
<dbReference type="InterPro" id="IPR036671">
    <property type="entry name" value="DPH_MB_sf"/>
</dbReference>
<feature type="binding site" evidence="11">
    <location>
        <position position="199"/>
    </location>
    <ligand>
        <name>[2Fe-2S] cluster</name>
        <dbReference type="ChEBI" id="CHEBI:190135"/>
    </ligand>
</feature>
<dbReference type="Gene3D" id="3.40.50.150">
    <property type="entry name" value="Vaccinia Virus protein VP39"/>
    <property type="match status" value="1"/>
</dbReference>
<evidence type="ECO:0000259" key="13">
    <source>
        <dbReference type="PROSITE" id="PS51074"/>
    </source>
</evidence>
<comment type="similarity">
    <text evidence="3 11">Belongs to the anamorsin family.</text>
</comment>
<dbReference type="InterPro" id="IPR036869">
    <property type="entry name" value="J_dom_sf"/>
</dbReference>
<feature type="binding site" evidence="11">
    <location>
        <position position="244"/>
    </location>
    <ligand>
        <name>[4Fe-4S] cluster</name>
        <dbReference type="ChEBI" id="CHEBI:49883"/>
    </ligand>
</feature>
<dbReference type="SUPFAM" id="SSF144217">
    <property type="entry name" value="CSL zinc finger"/>
    <property type="match status" value="1"/>
</dbReference>
<accession>A0AAQ3N7N7</accession>
<evidence type="ECO:0000259" key="12">
    <source>
        <dbReference type="PROSITE" id="PS50076"/>
    </source>
</evidence>
<dbReference type="GO" id="GO:0046872">
    <property type="term" value="F:metal ion binding"/>
    <property type="evidence" value="ECO:0007669"/>
    <property type="project" value="UniProtKB-KW"/>
</dbReference>
<dbReference type="Pfam" id="PF05093">
    <property type="entry name" value="CIAPIN1"/>
    <property type="match status" value="1"/>
</dbReference>
<keyword evidence="10 11" id="KW-0496">Mitochondrion</keyword>
<dbReference type="Pfam" id="PF05207">
    <property type="entry name" value="Zn_ribbon_CSL"/>
    <property type="match status" value="1"/>
</dbReference>
<evidence type="ECO:0000256" key="11">
    <source>
        <dbReference type="HAMAP-Rule" id="MF_03115"/>
    </source>
</evidence>
<evidence type="ECO:0000256" key="7">
    <source>
        <dbReference type="ARBA" id="ARBA00022723"/>
    </source>
</evidence>
<comment type="cofactor">
    <cofactor evidence="11">
        <name>[2Fe-2S] cluster</name>
        <dbReference type="ChEBI" id="CHEBI:190135"/>
    </cofactor>
</comment>
<dbReference type="EMBL" id="CP144694">
    <property type="protein sequence ID" value="WVZ04121.1"/>
    <property type="molecule type" value="Genomic_DNA"/>
</dbReference>
<comment type="domain">
    <text evidence="11">The C-terminal domain binds 2 Fe-S clusters but is otherwise mostly in an intrinsically disordered conformation.</text>
</comment>
<feature type="domain" description="J" evidence="12">
    <location>
        <begin position="317"/>
        <end position="389"/>
    </location>
</feature>
<keyword evidence="9 11" id="KW-0411">Iron-sulfur</keyword>
<dbReference type="Pfam" id="PF00226">
    <property type="entry name" value="DnaJ"/>
    <property type="match status" value="1"/>
</dbReference>
<evidence type="ECO:0000256" key="9">
    <source>
        <dbReference type="ARBA" id="ARBA00023014"/>
    </source>
</evidence>
<comment type="domain">
    <text evidence="11">The N-terminal domain has structural similarity with S-adenosyl-L-methionine-dependent methyltransferases, but does not bind S-adenosyl-L-methionine. It is required for correct assembly of the 2 Fe-S clusters.</text>
</comment>
<comment type="similarity">
    <text evidence="2">Belongs to the DPH4 family.</text>
</comment>
<evidence type="ECO:0000256" key="10">
    <source>
        <dbReference type="ARBA" id="ARBA00023128"/>
    </source>
</evidence>
<feature type="short sequence motif" description="Cx2C motif 2" evidence="11">
    <location>
        <begin position="241"/>
        <end position="244"/>
    </location>
</feature>
<dbReference type="InterPro" id="IPR007785">
    <property type="entry name" value="Anamorsin"/>
</dbReference>
<dbReference type="SMART" id="SM00271">
    <property type="entry name" value="DnaJ"/>
    <property type="match status" value="1"/>
</dbReference>
<feature type="short sequence motif" description="Cx2C motif 1" evidence="11">
    <location>
        <begin position="230"/>
        <end position="233"/>
    </location>
</feature>
<feature type="binding site" evidence="11">
    <location>
        <position position="204"/>
    </location>
    <ligand>
        <name>[2Fe-2S] cluster</name>
        <dbReference type="ChEBI" id="CHEBI:190135"/>
    </ligand>
</feature>
<reference evidence="14 15" key="1">
    <citation type="journal article" date="2023" name="Life. Sci Alliance">
        <title>Evolutionary insights into 3D genome organization and epigenetic landscape of Vigna mungo.</title>
        <authorList>
            <person name="Junaid A."/>
            <person name="Singh B."/>
            <person name="Bhatia S."/>
        </authorList>
    </citation>
    <scope>NUCLEOTIDE SEQUENCE [LARGE SCALE GENOMIC DNA]</scope>
    <source>
        <strain evidence="14">Urdbean</strain>
    </source>
</reference>
<dbReference type="HAMAP" id="MF_03115">
    <property type="entry name" value="Anamorsin"/>
    <property type="match status" value="1"/>
</dbReference>
<feature type="binding site" evidence="11">
    <location>
        <position position="233"/>
    </location>
    <ligand>
        <name>[4Fe-4S] cluster</name>
        <dbReference type="ChEBI" id="CHEBI:49883"/>
    </ligand>
</feature>
<evidence type="ECO:0000256" key="6">
    <source>
        <dbReference type="ARBA" id="ARBA00022714"/>
    </source>
</evidence>
<dbReference type="InterPro" id="IPR029063">
    <property type="entry name" value="SAM-dependent_MTases_sf"/>
</dbReference>
<comment type="caution">
    <text evidence="11">Lacks conserved residue(s) required for the propagation of feature annotation.</text>
</comment>
<proteinExistence type="inferred from homology"/>
<dbReference type="Proteomes" id="UP001374535">
    <property type="component" value="Chromosome 7"/>
</dbReference>
<comment type="subunit">
    <text evidence="11">Monomer.</text>
</comment>
<dbReference type="InterPro" id="IPR001623">
    <property type="entry name" value="DnaJ_domain"/>
</dbReference>
<protein>
    <recommendedName>
        <fullName evidence="11">Anamorsin homolog</fullName>
    </recommendedName>
    <alternativeName>
        <fullName evidence="11">Fe-S cluster assembly protein DRE2 homolog</fullName>
    </alternativeName>
</protein>
<dbReference type="Gene3D" id="3.10.660.10">
    <property type="entry name" value="DPH Zinc finger"/>
    <property type="match status" value="1"/>
</dbReference>
<dbReference type="InterPro" id="IPR046408">
    <property type="entry name" value="CIAPIN1"/>
</dbReference>
<dbReference type="CDD" id="cd06257">
    <property type="entry name" value="DnaJ"/>
    <property type="match status" value="1"/>
</dbReference>
<evidence type="ECO:0000256" key="3">
    <source>
        <dbReference type="ARBA" id="ARBA00008169"/>
    </source>
</evidence>
<evidence type="ECO:0000256" key="8">
    <source>
        <dbReference type="ARBA" id="ARBA00023004"/>
    </source>
</evidence>
<keyword evidence="15" id="KW-1185">Reference proteome</keyword>